<keyword evidence="6 10" id="KW-0479">Metal-binding</keyword>
<dbReference type="GO" id="GO:0051539">
    <property type="term" value="F:4 iron, 4 sulfur cluster binding"/>
    <property type="evidence" value="ECO:0007669"/>
    <property type="project" value="UniProtKB-UniRule"/>
</dbReference>
<reference evidence="13" key="1">
    <citation type="submission" date="2018-11" db="EMBL/GenBank/DDBJ databases">
        <title>Genome sequencing of a novel mesophilic and cellulolytic organism within the genus Hungateiclostridium.</title>
        <authorList>
            <person name="Rettenmaier R."/>
            <person name="Liebl W."/>
            <person name="Zverlov V."/>
        </authorList>
    </citation>
    <scope>NUCLEOTIDE SEQUENCE [LARGE SCALE GENOMIC DNA]</scope>
    <source>
        <strain evidence="13">N2K1</strain>
    </source>
</reference>
<keyword evidence="8 10" id="KW-0408">Iron</keyword>
<dbReference type="CDD" id="cd01335">
    <property type="entry name" value="Radical_SAM"/>
    <property type="match status" value="1"/>
</dbReference>
<dbReference type="AlphaFoldDB" id="A0A4Q0I8T0"/>
<dbReference type="PANTHER" id="PTHR30352:SF5">
    <property type="entry name" value="PYRUVATE FORMATE-LYASE 1-ACTIVATING ENZYME"/>
    <property type="match status" value="1"/>
</dbReference>
<evidence type="ECO:0000256" key="3">
    <source>
        <dbReference type="ARBA" id="ARBA00021356"/>
    </source>
</evidence>
<dbReference type="InterPro" id="IPR012838">
    <property type="entry name" value="PFL1_activating"/>
</dbReference>
<dbReference type="GO" id="GO:0046872">
    <property type="term" value="F:metal ion binding"/>
    <property type="evidence" value="ECO:0007669"/>
    <property type="project" value="UniProtKB-UniRule"/>
</dbReference>
<keyword evidence="7 10" id="KW-0560">Oxidoreductase</keyword>
<dbReference type="PROSITE" id="PS01087">
    <property type="entry name" value="RADICAL_ACTIVATING"/>
    <property type="match status" value="1"/>
</dbReference>
<evidence type="ECO:0000313" key="12">
    <source>
        <dbReference type="EMBL" id="RXE60355.1"/>
    </source>
</evidence>
<evidence type="ECO:0000256" key="4">
    <source>
        <dbReference type="ARBA" id="ARBA00022485"/>
    </source>
</evidence>
<comment type="catalytic activity">
    <reaction evidence="10">
        <text>glycyl-[formate C-acetyltransferase] + reduced [flavodoxin] + S-adenosyl-L-methionine = glycin-2-yl radical-[formate C-acetyltransferase] + semiquinone [flavodoxin] + 5'-deoxyadenosine + L-methionine + H(+)</text>
        <dbReference type="Rhea" id="RHEA:19225"/>
        <dbReference type="Rhea" id="RHEA-COMP:10622"/>
        <dbReference type="Rhea" id="RHEA-COMP:12190"/>
        <dbReference type="Rhea" id="RHEA-COMP:12191"/>
        <dbReference type="Rhea" id="RHEA-COMP:14480"/>
        <dbReference type="ChEBI" id="CHEBI:15378"/>
        <dbReference type="ChEBI" id="CHEBI:17319"/>
        <dbReference type="ChEBI" id="CHEBI:29947"/>
        <dbReference type="ChEBI" id="CHEBI:32722"/>
        <dbReference type="ChEBI" id="CHEBI:57618"/>
        <dbReference type="ChEBI" id="CHEBI:57844"/>
        <dbReference type="ChEBI" id="CHEBI:59789"/>
        <dbReference type="ChEBI" id="CHEBI:140311"/>
        <dbReference type="EC" id="1.97.1.4"/>
    </reaction>
</comment>
<keyword evidence="9 10" id="KW-0411">Iron-sulfur</keyword>
<evidence type="ECO:0000256" key="7">
    <source>
        <dbReference type="ARBA" id="ARBA00023002"/>
    </source>
</evidence>
<keyword evidence="12" id="KW-0456">Lyase</keyword>
<evidence type="ECO:0000256" key="8">
    <source>
        <dbReference type="ARBA" id="ARBA00023004"/>
    </source>
</evidence>
<evidence type="ECO:0000256" key="2">
    <source>
        <dbReference type="ARBA" id="ARBA00009777"/>
    </source>
</evidence>
<dbReference type="OrthoDB" id="9782387at2"/>
<dbReference type="RefSeq" id="WP_069196272.1">
    <property type="nucleotide sequence ID" value="NZ_RLII01000002.1"/>
</dbReference>
<evidence type="ECO:0000256" key="5">
    <source>
        <dbReference type="ARBA" id="ARBA00022691"/>
    </source>
</evidence>
<protein>
    <recommendedName>
        <fullName evidence="3 10">Pyruvate formate-lyase-activating enzyme</fullName>
        <ecNumber evidence="10">1.97.1.4</ecNumber>
    </recommendedName>
</protein>
<evidence type="ECO:0000256" key="10">
    <source>
        <dbReference type="RuleBase" id="RU362053"/>
    </source>
</evidence>
<evidence type="ECO:0000256" key="1">
    <source>
        <dbReference type="ARBA" id="ARBA00003141"/>
    </source>
</evidence>
<gene>
    <name evidence="12" type="primary">pflA</name>
    <name evidence="12" type="ORF">EFD62_03125</name>
</gene>
<comment type="function">
    <text evidence="1 10">Activation of pyruvate formate-lyase under anaerobic conditions by generation of an organic free radical, using S-adenosylmethionine and reduced flavodoxin as cosubstrates to produce 5'-deoxy-adenosine.</text>
</comment>
<dbReference type="InterPro" id="IPR007197">
    <property type="entry name" value="rSAM"/>
</dbReference>
<dbReference type="GO" id="GO:0043365">
    <property type="term" value="F:[formate-C-acetyltransferase]-activating enzyme activity"/>
    <property type="evidence" value="ECO:0007669"/>
    <property type="project" value="UniProtKB-UniRule"/>
</dbReference>
<dbReference type="SMART" id="SM00729">
    <property type="entry name" value="Elp3"/>
    <property type="match status" value="1"/>
</dbReference>
<proteinExistence type="inferred from homology"/>
<keyword evidence="13" id="KW-1185">Reference proteome</keyword>
<dbReference type="EMBL" id="RLII01000002">
    <property type="protein sequence ID" value="RXE60355.1"/>
    <property type="molecule type" value="Genomic_DNA"/>
</dbReference>
<evidence type="ECO:0000259" key="11">
    <source>
        <dbReference type="PROSITE" id="PS51918"/>
    </source>
</evidence>
<keyword evidence="10" id="KW-0963">Cytoplasm</keyword>
<dbReference type="PROSITE" id="PS51918">
    <property type="entry name" value="RADICAL_SAM"/>
    <property type="match status" value="1"/>
</dbReference>
<accession>A0A4Q0I8T0</accession>
<evidence type="ECO:0000256" key="9">
    <source>
        <dbReference type="ARBA" id="ARBA00023014"/>
    </source>
</evidence>
<sequence>MTLKGRIHSFESFGTLDGPGIRFVVFMQGCPLRCIYCHNRDTWDANAGSEYTPQEIIDEMKKYINYIKFSGGGITITGGEPILQAEFVTEVFKLAKGMGVHTTLDTNGFADIEKIEELIKYTDLVLLDIKHAQEDKHKIITGVSNEKTKRFALYLSEQGVPIWIRYVLVPGYTDDEDDLKMAAAFIKQLRTVEKIEVLPYHSMGAYKWEKLGQKYELEGLKEPNAKDVERAKQILSGK</sequence>
<dbReference type="PANTHER" id="PTHR30352">
    <property type="entry name" value="PYRUVATE FORMATE-LYASE-ACTIVATING ENZYME"/>
    <property type="match status" value="1"/>
</dbReference>
<comment type="caution">
    <text evidence="12">The sequence shown here is derived from an EMBL/GenBank/DDBJ whole genome shotgun (WGS) entry which is preliminary data.</text>
</comment>
<dbReference type="InterPro" id="IPR013785">
    <property type="entry name" value="Aldolase_TIM"/>
</dbReference>
<dbReference type="InterPro" id="IPR006638">
    <property type="entry name" value="Elp3/MiaA/NifB-like_rSAM"/>
</dbReference>
<dbReference type="GO" id="GO:0005737">
    <property type="term" value="C:cytoplasm"/>
    <property type="evidence" value="ECO:0007669"/>
    <property type="project" value="UniProtKB-SubCell"/>
</dbReference>
<comment type="cofactor">
    <cofactor evidence="10">
        <name>[4Fe-4S] cluster</name>
        <dbReference type="ChEBI" id="CHEBI:49883"/>
    </cofactor>
    <text evidence="10">Binds 1 [4Fe-4S] cluster. The cluster is coordinated with 3 cysteines and an exchangeable S-adenosyl-L-methionine.</text>
</comment>
<comment type="similarity">
    <text evidence="2 10">Belongs to the organic radical-activating enzymes family.</text>
</comment>
<feature type="domain" description="Radical SAM core" evidence="11">
    <location>
        <begin position="16"/>
        <end position="238"/>
    </location>
</feature>
<dbReference type="SFLD" id="SFLDG01066">
    <property type="entry name" value="organic_radical-activating_enz"/>
    <property type="match status" value="1"/>
</dbReference>
<dbReference type="GO" id="GO:0016829">
    <property type="term" value="F:lyase activity"/>
    <property type="evidence" value="ECO:0007669"/>
    <property type="project" value="UniProtKB-KW"/>
</dbReference>
<name>A0A4Q0I8T0_9FIRM</name>
<dbReference type="SUPFAM" id="SSF102114">
    <property type="entry name" value="Radical SAM enzymes"/>
    <property type="match status" value="1"/>
</dbReference>
<dbReference type="SFLD" id="SFLDG01067">
    <property type="entry name" value="SPASM/twitch_domain_containing"/>
    <property type="match status" value="1"/>
</dbReference>
<comment type="subcellular location">
    <subcellularLocation>
        <location evidence="10">Cytoplasm</location>
    </subcellularLocation>
</comment>
<dbReference type="EC" id="1.97.1.4" evidence="10"/>
<evidence type="ECO:0000256" key="6">
    <source>
        <dbReference type="ARBA" id="ARBA00022723"/>
    </source>
</evidence>
<keyword evidence="4 10" id="KW-0004">4Fe-4S</keyword>
<dbReference type="Proteomes" id="UP000289166">
    <property type="component" value="Unassembled WGS sequence"/>
</dbReference>
<dbReference type="NCBIfam" id="TIGR02493">
    <property type="entry name" value="PFLA"/>
    <property type="match status" value="1"/>
</dbReference>
<organism evidence="12 13">
    <name type="scientific">Acetivibrio mesophilus</name>
    <dbReference type="NCBI Taxonomy" id="2487273"/>
    <lineage>
        <taxon>Bacteria</taxon>
        <taxon>Bacillati</taxon>
        <taxon>Bacillota</taxon>
        <taxon>Clostridia</taxon>
        <taxon>Eubacteriales</taxon>
        <taxon>Oscillospiraceae</taxon>
        <taxon>Acetivibrio</taxon>
    </lineage>
</organism>
<dbReference type="SFLD" id="SFLDS00029">
    <property type="entry name" value="Radical_SAM"/>
    <property type="match status" value="1"/>
</dbReference>
<dbReference type="InterPro" id="IPR058240">
    <property type="entry name" value="rSAM_sf"/>
</dbReference>
<dbReference type="InterPro" id="IPR001989">
    <property type="entry name" value="Radical_activat_CS"/>
</dbReference>
<evidence type="ECO:0000313" key="13">
    <source>
        <dbReference type="Proteomes" id="UP000289166"/>
    </source>
</evidence>
<keyword evidence="5 10" id="KW-0949">S-adenosyl-L-methionine</keyword>
<dbReference type="Gene3D" id="3.20.20.70">
    <property type="entry name" value="Aldolase class I"/>
    <property type="match status" value="1"/>
</dbReference>
<keyword evidence="12" id="KW-0670">Pyruvate</keyword>
<dbReference type="InterPro" id="IPR034457">
    <property type="entry name" value="Organic_radical-activating"/>
</dbReference>
<dbReference type="Pfam" id="PF04055">
    <property type="entry name" value="Radical_SAM"/>
    <property type="match status" value="1"/>
</dbReference>